<keyword evidence="5" id="KW-0966">Cell projection</keyword>
<proteinExistence type="inferred from homology"/>
<evidence type="ECO:0000313" key="6">
    <source>
        <dbReference type="Proteomes" id="UP001289135"/>
    </source>
</evidence>
<protein>
    <submittedName>
        <fullName evidence="5">Flagellin</fullName>
    </submittedName>
</protein>
<dbReference type="GO" id="GO:0005198">
    <property type="term" value="F:structural molecule activity"/>
    <property type="evidence" value="ECO:0007669"/>
    <property type="project" value="InterPro"/>
</dbReference>
<evidence type="ECO:0000259" key="4">
    <source>
        <dbReference type="Pfam" id="PF00669"/>
    </source>
</evidence>
<dbReference type="SUPFAM" id="SSF64518">
    <property type="entry name" value="Phase 1 flagellin"/>
    <property type="match status" value="1"/>
</dbReference>
<comment type="caution">
    <text evidence="5">The sequence shown here is derived from an EMBL/GenBank/DDBJ whole genome shotgun (WGS) entry which is preliminary data.</text>
</comment>
<comment type="similarity">
    <text evidence="2">Belongs to the bacterial flagellin family.</text>
</comment>
<keyword evidence="5" id="KW-0969">Cilium</keyword>
<gene>
    <name evidence="5" type="ORF">Lyticum_00007</name>
</gene>
<dbReference type="Proteomes" id="UP001289135">
    <property type="component" value="Unassembled WGS sequence"/>
</dbReference>
<reference evidence="5" key="1">
    <citation type="submission" date="2023-02" db="EMBL/GenBank/DDBJ databases">
        <title>Host association and intracellularity evolved multiple times independently in the Rickettsiales.</title>
        <authorList>
            <person name="Castelli M."/>
            <person name="Nardi T."/>
            <person name="Gammuto L."/>
            <person name="Bellinzona G."/>
            <person name="Sabaneyeva E."/>
            <person name="Potekhin A."/>
            <person name="Serra V."/>
            <person name="Petroni G."/>
            <person name="Sassera D."/>
        </authorList>
    </citation>
    <scope>NUCLEOTIDE SEQUENCE</scope>
    <source>
        <strain evidence="5">USBL-36I1</strain>
    </source>
</reference>
<organism evidence="5 6">
    <name type="scientific">Lyticum sinuosum</name>
    <dbReference type="NCBI Taxonomy" id="1332059"/>
    <lineage>
        <taxon>Bacteria</taxon>
        <taxon>Pseudomonadati</taxon>
        <taxon>Pseudomonadota</taxon>
        <taxon>Alphaproteobacteria</taxon>
        <taxon>Rickettsiales</taxon>
        <taxon>Lyticum</taxon>
    </lineage>
</organism>
<dbReference type="EMBL" id="JARGYU010000001">
    <property type="protein sequence ID" value="MDZ5760856.1"/>
    <property type="molecule type" value="Genomic_DNA"/>
</dbReference>
<dbReference type="InterPro" id="IPR001029">
    <property type="entry name" value="Flagellin_N"/>
</dbReference>
<feature type="domain" description="Flagellin N-terminal" evidence="4">
    <location>
        <begin position="7"/>
        <end position="140"/>
    </location>
</feature>
<keyword evidence="3" id="KW-0975">Bacterial flagellum</keyword>
<keyword evidence="6" id="KW-1185">Reference proteome</keyword>
<dbReference type="RefSeq" id="WP_322498296.1">
    <property type="nucleotide sequence ID" value="NZ_JARGYU010000001.1"/>
</dbReference>
<dbReference type="AlphaFoldDB" id="A0AAE4VLD0"/>
<evidence type="ECO:0000256" key="2">
    <source>
        <dbReference type="ARBA" id="ARBA00005709"/>
    </source>
</evidence>
<evidence type="ECO:0000313" key="5">
    <source>
        <dbReference type="EMBL" id="MDZ5760856.1"/>
    </source>
</evidence>
<evidence type="ECO:0000256" key="1">
    <source>
        <dbReference type="ARBA" id="ARBA00004365"/>
    </source>
</evidence>
<accession>A0AAE4VLD0</accession>
<evidence type="ECO:0000256" key="3">
    <source>
        <dbReference type="ARBA" id="ARBA00023143"/>
    </source>
</evidence>
<keyword evidence="5" id="KW-0282">Flagellum</keyword>
<sequence>MSSSSSILNNNEAYALYELGKVSYMDSQAAAARLATGIKVKSPEDDPTRYQVSQNLSSRALSNNTFAENNEVNKQNLSIASQSMAEIYKIAKEMQVPATKALGTSDTQDFQLTLDQNYNTINSIINNTVGVSGTLLLDGSLAATGFIGNSHFIESGKGQSTINFDLGTSLDNIFSINDVYFSTAKTGSAINTAYNSRYITESFSVDLGNFVKDQVVTNFLNINGVNFSTVATASATTLATVNANTTAGSIKLDQADADATALAAELKTWINTQTSVSASKLEGFSAKIDANDTSKVIISRSSIKINGSTAFSKREDVAYDVIYGANSSKIISGMSIGNKDITSSVYTAIATSTQKVNADTDYSFGTISKTAEIKMNDAIDAAATKLFTINYTKSDGTSGTMGFNLADTTANAAALITLKRGVTGKELAVALKDAINSSSLGTNGFRATSNSSSVFISRYDSAGSESYDIKMDTDGAVATADISISNLIVDNIEYGAQKTDADSTVKVQADHREVISIGDTTKADIAKKISDVIAFSGQNSSLSPRAQKILSSMSATEDTDNILSIDANKPGFSEQIFISRPLDESFEVGDFGRTKVGSLGISNTVVSGAPSGSSSLIKWNSQDKVSSTDWVEIDTSKIKENSTFSIGSGSGKKTFTFNSFPSDNSEYSIQIVKLDGGEEIDYKATINNLVNVLNKSIDPTIYSLNYQLREGVNSTEINISGKTSTSTLNGLSFSFSSGISDTTPSIFKLSGGISSGIDVSGVQNNSGFVGRIDSPSISATHKGNGVISLNINVGGVDYSAEYYANQIVDNIVRFSSTEKGYFEITFAGGEGSKIENQDQANAYSVNLGKTLSGFLFSQTRNIENYQPNGSLLVYSKVEYTSDSFNDNSKVTKVSVFSTSDDPKSTNKGYIELEVEGAGTFKNYVPEDKSFQVIKPGQQVTLYLDGDINSNKKVSIYFGESIDLGNKEICNQLQDQLSSAFKSGAGPLTFYLSTNLADPSSLYQVAIPNMRPGQKFDLSTKENTNDTIAFIKEYEKFTLKLLTQVGQSEQQVNAANALLLLQAKSLKEAAETMTASDTGKDLQNSIVDAQKSQMAMRMFAQSLKQQTQMMNTIIGAAAS</sequence>
<dbReference type="Pfam" id="PF00669">
    <property type="entry name" value="Flagellin_N"/>
    <property type="match status" value="1"/>
</dbReference>
<dbReference type="GO" id="GO:0009288">
    <property type="term" value="C:bacterial-type flagellum"/>
    <property type="evidence" value="ECO:0007669"/>
    <property type="project" value="UniProtKB-SubCell"/>
</dbReference>
<comment type="subcellular location">
    <subcellularLocation>
        <location evidence="1">Bacterial flagellum</location>
    </subcellularLocation>
</comment>
<name>A0AAE4VLD0_9RICK</name>